<dbReference type="Proteomes" id="UP000619376">
    <property type="component" value="Unassembled WGS sequence"/>
</dbReference>
<reference evidence="2" key="1">
    <citation type="journal article" date="2019" name="Int. J. Syst. Evol. Microbiol.">
        <title>The Global Catalogue of Microorganisms (GCM) 10K type strain sequencing project: providing services to taxonomists for standard genome sequencing and annotation.</title>
        <authorList>
            <consortium name="The Broad Institute Genomics Platform"/>
            <consortium name="The Broad Institute Genome Sequencing Center for Infectious Disease"/>
            <person name="Wu L."/>
            <person name="Ma J."/>
        </authorList>
    </citation>
    <scope>NUCLEOTIDE SEQUENCE [LARGE SCALE GENOMIC DNA]</scope>
    <source>
        <strain evidence="2">CGMCC 1.18437</strain>
    </source>
</reference>
<comment type="caution">
    <text evidence="1">The sequence shown here is derived from an EMBL/GenBank/DDBJ whole genome shotgun (WGS) entry which is preliminary data.</text>
</comment>
<protein>
    <submittedName>
        <fullName evidence="1">Uncharacterized protein</fullName>
    </submittedName>
</protein>
<dbReference type="EMBL" id="BNAJ01000002">
    <property type="protein sequence ID" value="GHF36909.1"/>
    <property type="molecule type" value="Genomic_DNA"/>
</dbReference>
<proteinExistence type="predicted"/>
<keyword evidence="2" id="KW-1185">Reference proteome</keyword>
<sequence>MWSHERPAPHCLPVAILWGHEVSDVAGPELVGAPGTRLMVPALNTIHKCVSEALVEVRCPALREKRSGAHLDHELRSKGTVEAAEHEMQSIGDQVGNDPQQRVTVSMHLPQPRHVSAPMASIQPAR</sequence>
<gene>
    <name evidence="1" type="ORF">GCM10017781_11990</name>
</gene>
<accession>A0ABQ3JNH7</accession>
<name>A0ABQ3JNH7_9DEIO</name>
<organism evidence="1 2">
    <name type="scientific">Deinococcus metalli</name>
    <dbReference type="NCBI Taxonomy" id="1141878"/>
    <lineage>
        <taxon>Bacteria</taxon>
        <taxon>Thermotogati</taxon>
        <taxon>Deinococcota</taxon>
        <taxon>Deinococci</taxon>
        <taxon>Deinococcales</taxon>
        <taxon>Deinococcaceae</taxon>
        <taxon>Deinococcus</taxon>
    </lineage>
</organism>
<evidence type="ECO:0000313" key="1">
    <source>
        <dbReference type="EMBL" id="GHF36909.1"/>
    </source>
</evidence>
<evidence type="ECO:0000313" key="2">
    <source>
        <dbReference type="Proteomes" id="UP000619376"/>
    </source>
</evidence>